<dbReference type="InterPro" id="IPR025295">
    <property type="entry name" value="eCIS_core_dom"/>
</dbReference>
<evidence type="ECO:0000259" key="2">
    <source>
        <dbReference type="Pfam" id="PF13699"/>
    </source>
</evidence>
<gene>
    <name evidence="3" type="ORF">SAMN04488691_10843</name>
</gene>
<feature type="domain" description="eCIS core" evidence="2">
    <location>
        <begin position="6"/>
        <end position="57"/>
    </location>
</feature>
<reference evidence="3 4" key="1">
    <citation type="submission" date="2016-10" db="EMBL/GenBank/DDBJ databases">
        <authorList>
            <person name="de Groot N.N."/>
        </authorList>
    </citation>
    <scope>NUCLEOTIDE SEQUENCE [LARGE SCALE GENOMIC DNA]</scope>
    <source>
        <strain evidence="3 4">CDM_5</strain>
    </source>
</reference>
<name>A0A1H7T3A6_HALLR</name>
<dbReference type="RefSeq" id="WP_211608551.1">
    <property type="nucleotide sequence ID" value="NZ_FOAD01000008.1"/>
</dbReference>
<accession>A0A1H7T3A6</accession>
<dbReference type="Proteomes" id="UP000183894">
    <property type="component" value="Unassembled WGS sequence"/>
</dbReference>
<dbReference type="Pfam" id="PF13699">
    <property type="entry name" value="eCIS_core"/>
    <property type="match status" value="1"/>
</dbReference>
<dbReference type="EMBL" id="FOAD01000008">
    <property type="protein sequence ID" value="SEL78969.1"/>
    <property type="molecule type" value="Genomic_DNA"/>
</dbReference>
<protein>
    <recommendedName>
        <fullName evidence="2">eCIS core domain-containing protein</fullName>
    </recommendedName>
</protein>
<proteinExistence type="predicted"/>
<evidence type="ECO:0000313" key="4">
    <source>
        <dbReference type="Proteomes" id="UP000183894"/>
    </source>
</evidence>
<evidence type="ECO:0000256" key="1">
    <source>
        <dbReference type="SAM" id="MobiDB-lite"/>
    </source>
</evidence>
<dbReference type="OrthoDB" id="206512at2157"/>
<feature type="region of interest" description="Disordered" evidence="1">
    <location>
        <begin position="319"/>
        <end position="338"/>
    </location>
</feature>
<organism evidence="3 4">
    <name type="scientific">Haloferax larsenii</name>
    <dbReference type="NCBI Taxonomy" id="302484"/>
    <lineage>
        <taxon>Archaea</taxon>
        <taxon>Methanobacteriati</taxon>
        <taxon>Methanobacteriota</taxon>
        <taxon>Stenosarchaea group</taxon>
        <taxon>Halobacteria</taxon>
        <taxon>Halobacteriales</taxon>
        <taxon>Haloferacaceae</taxon>
        <taxon>Haloferax</taxon>
    </lineage>
</organism>
<evidence type="ECO:0000313" key="3">
    <source>
        <dbReference type="EMBL" id="SEL78969.1"/>
    </source>
</evidence>
<dbReference type="AlphaFoldDB" id="A0A1H7T3A6"/>
<sequence>MGTEVAQAAKACEDINARAFTVGNHIAFNHGEYDPSSAEGQHVLAHELAHVRQQTGGAVSMLPQTGELEIDPDERLEREAEETAKRVMRGGELGIRAFSRTEYHVQRLPEGRVFEALALFEDELDGDDLSEHREEHNKHQLAYLHEVAQEVIEKGKKENQLDIKQKARDSPDAINKELSQRYDSIADIKSQIEELQASIDTELDDVALTDDQRLRLTGSGETDKWDNISWTVVKSILSATAIPQLLELAKMGKEVSGSAAMTAADASTKAAGYDINERVTQTIAQTRRGEISSWDDIKDIWRKTDGTLEQRAEQIEQEIREGVWMKDDSQGVSGSRRK</sequence>
<feature type="compositionally biased region" description="Basic and acidic residues" evidence="1">
    <location>
        <begin position="319"/>
        <end position="329"/>
    </location>
</feature>